<organism evidence="4 5">
    <name type="scientific">Gossypium raimondii</name>
    <name type="common">Peruvian cotton</name>
    <name type="synonym">Gossypium klotzschianum subsp. raimondii</name>
    <dbReference type="NCBI Taxonomy" id="29730"/>
    <lineage>
        <taxon>Eukaryota</taxon>
        <taxon>Viridiplantae</taxon>
        <taxon>Streptophyta</taxon>
        <taxon>Embryophyta</taxon>
        <taxon>Tracheophyta</taxon>
        <taxon>Spermatophyta</taxon>
        <taxon>Magnoliopsida</taxon>
        <taxon>eudicotyledons</taxon>
        <taxon>Gunneridae</taxon>
        <taxon>Pentapetalae</taxon>
        <taxon>rosids</taxon>
        <taxon>malvids</taxon>
        <taxon>Malvales</taxon>
        <taxon>Malvaceae</taxon>
        <taxon>Malvoideae</taxon>
        <taxon>Gossypium</taxon>
    </lineage>
</organism>
<dbReference type="EMBL" id="CM001752">
    <property type="protein sequence ID" value="KJB80219.1"/>
    <property type="molecule type" value="Genomic_DNA"/>
</dbReference>
<dbReference type="PANTHER" id="PTHR45036:SF1">
    <property type="entry name" value="METHYLTRANSFERASE LIKE 7A"/>
    <property type="match status" value="1"/>
</dbReference>
<evidence type="ECO:0000259" key="3">
    <source>
        <dbReference type="PROSITE" id="PS50089"/>
    </source>
</evidence>
<evidence type="ECO:0000256" key="2">
    <source>
        <dbReference type="SAM" id="MobiDB-lite"/>
    </source>
</evidence>
<dbReference type="PANTHER" id="PTHR45036">
    <property type="entry name" value="METHYLTRANSFERASE LIKE 7B"/>
    <property type="match status" value="1"/>
</dbReference>
<dbReference type="InterPro" id="IPR029063">
    <property type="entry name" value="SAM-dependent_MTases_sf"/>
</dbReference>
<keyword evidence="1" id="KW-0479">Metal-binding</keyword>
<dbReference type="SUPFAM" id="SSF53335">
    <property type="entry name" value="S-adenosyl-L-methionine-dependent methyltransferases"/>
    <property type="match status" value="1"/>
</dbReference>
<dbReference type="Gene3D" id="3.30.40.10">
    <property type="entry name" value="Zinc/RING finger domain, C3HC4 (zinc finger)"/>
    <property type="match status" value="1"/>
</dbReference>
<dbReference type="Proteomes" id="UP000032304">
    <property type="component" value="Chromosome 13"/>
</dbReference>
<feature type="compositionally biased region" description="Polar residues" evidence="2">
    <location>
        <begin position="362"/>
        <end position="380"/>
    </location>
</feature>
<dbReference type="eggNOG" id="KOG4300">
    <property type="taxonomic scope" value="Eukaryota"/>
</dbReference>
<evidence type="ECO:0000256" key="1">
    <source>
        <dbReference type="PROSITE-ProRule" id="PRU00175"/>
    </source>
</evidence>
<dbReference type="InterPro" id="IPR013216">
    <property type="entry name" value="Methyltransf_11"/>
</dbReference>
<feature type="region of interest" description="Disordered" evidence="2">
    <location>
        <begin position="356"/>
        <end position="383"/>
    </location>
</feature>
<name>A0A0D2VCG7_GOSRA</name>
<dbReference type="CDD" id="cd02440">
    <property type="entry name" value="AdoMet_MTases"/>
    <property type="match status" value="1"/>
</dbReference>
<evidence type="ECO:0000313" key="4">
    <source>
        <dbReference type="EMBL" id="KJB80219.1"/>
    </source>
</evidence>
<feature type="domain" description="RING-type" evidence="3">
    <location>
        <begin position="567"/>
        <end position="626"/>
    </location>
</feature>
<dbReference type="SMART" id="SM00184">
    <property type="entry name" value="RING"/>
    <property type="match status" value="1"/>
</dbReference>
<dbReference type="GO" id="GO:0008757">
    <property type="term" value="F:S-adenosylmethionine-dependent methyltransferase activity"/>
    <property type="evidence" value="ECO:0007669"/>
    <property type="project" value="InterPro"/>
</dbReference>
<dbReference type="AlphaFoldDB" id="A0A0D2VCG7"/>
<dbReference type="Gramene" id="KJB80219">
    <property type="protein sequence ID" value="KJB80219"/>
    <property type="gene ID" value="B456_013G087000"/>
</dbReference>
<dbReference type="SUPFAM" id="SSF57850">
    <property type="entry name" value="RING/U-box"/>
    <property type="match status" value="1"/>
</dbReference>
<dbReference type="Pfam" id="PF08241">
    <property type="entry name" value="Methyltransf_11"/>
    <property type="match status" value="1"/>
</dbReference>
<feature type="region of interest" description="Disordered" evidence="2">
    <location>
        <begin position="453"/>
        <end position="474"/>
    </location>
</feature>
<dbReference type="GO" id="GO:0008270">
    <property type="term" value="F:zinc ion binding"/>
    <property type="evidence" value="ECO:0007669"/>
    <property type="project" value="UniProtKB-KW"/>
</dbReference>
<protein>
    <recommendedName>
        <fullName evidence="3">RING-type domain-containing protein</fullName>
    </recommendedName>
</protein>
<dbReference type="PROSITE" id="PS50089">
    <property type="entry name" value="ZF_RING_2"/>
    <property type="match status" value="1"/>
</dbReference>
<dbReference type="STRING" id="29730.A0A0D2VCG7"/>
<keyword evidence="1" id="KW-0862">Zinc</keyword>
<dbReference type="OMA" id="NMALTEV"/>
<dbReference type="InterPro" id="IPR052356">
    <property type="entry name" value="Thiol_S-MT"/>
</dbReference>
<keyword evidence="1" id="KW-0863">Zinc-finger</keyword>
<proteinExistence type="predicted"/>
<dbReference type="InterPro" id="IPR001841">
    <property type="entry name" value="Znf_RING"/>
</dbReference>
<evidence type="ECO:0000313" key="5">
    <source>
        <dbReference type="Proteomes" id="UP000032304"/>
    </source>
</evidence>
<keyword evidence="5" id="KW-1185">Reference proteome</keyword>
<gene>
    <name evidence="4" type="ORF">B456_013G087000</name>
</gene>
<feature type="compositionally biased region" description="Low complexity" evidence="2">
    <location>
        <begin position="460"/>
        <end position="470"/>
    </location>
</feature>
<dbReference type="Gene3D" id="3.40.50.150">
    <property type="entry name" value="Vaccinia Virus protein VP39"/>
    <property type="match status" value="1"/>
</dbReference>
<dbReference type="InterPro" id="IPR013083">
    <property type="entry name" value="Znf_RING/FYVE/PHD"/>
</dbReference>
<accession>A0A0D2VCG7</accession>
<sequence length="742" mass="81015">MLKLVRLRYSPSFQLQPLASLKTNQKSRSAAAIPSKQLSLAPSFCSCCGRRHFIEAATAAFLPSSPSKSNASTSDSDHYLDLLNRIHPPRPDWYEEFYASVMDTSMKPYEAKIAGYKSQLFEKLKGKAKRVLEIGIGTGPNLEYYAGDNEVQVFGLDPNKKMEKYARAAATAVGLPSKNFHFIEAVAEAIPIDDSSVDAVVGTLVLCSVQDVNMALTEVKRVLKPGGLFLFIEHVAAEDGTSLRLWQTLVDPLQQAVADGCHLTRETGKYISSSGFSSLELSMASLYNAPFSLITPHVYGVACLQKIAKTGSLCCVAARPHGSNAASRDWSMGPHEPYWQTNTSFSPPPSRWDFHFQPDGPSYSSHDGSQLYESSTSPNSKESRGWMRRNFLYNHQYSTSDGAAPFLSSPSDLSQGPQWTPPVIQEITLDDYETAMARDHVGGQAPFASLVEGTSTNADSGVSTSSYSDSSESEPMVKQCLSSHRNISSRYCFMSKAIHPLSFPMETPTTGVLDSAVAGLSDDTATPQRDGHRWSSASSSNDVADISEPFESVIFGRSCVPSNGFKCGLCERFLSQRSPWSARRIVRSNDMPVAGVLSCGHTFHAECLEQTTQKARISDPPCPVCTKLEEQNSPENRVFSRLRNSISRLRSFSEDGPSRTWSCAQVGDCVQGALHPPQRSTMLLLNQSRMKKNLFVKVNSSKEFPGKLRKSSSPSLQLFSGKSIDQGAVGCSKTIAGPSGKR</sequence>
<reference evidence="4 5" key="1">
    <citation type="journal article" date="2012" name="Nature">
        <title>Repeated polyploidization of Gossypium genomes and the evolution of spinnable cotton fibres.</title>
        <authorList>
            <person name="Paterson A.H."/>
            <person name="Wendel J.F."/>
            <person name="Gundlach H."/>
            <person name="Guo H."/>
            <person name="Jenkins J."/>
            <person name="Jin D."/>
            <person name="Llewellyn D."/>
            <person name="Showmaker K.C."/>
            <person name="Shu S."/>
            <person name="Udall J."/>
            <person name="Yoo M.J."/>
            <person name="Byers R."/>
            <person name="Chen W."/>
            <person name="Doron-Faigenboim A."/>
            <person name="Duke M.V."/>
            <person name="Gong L."/>
            <person name="Grimwood J."/>
            <person name="Grover C."/>
            <person name="Grupp K."/>
            <person name="Hu G."/>
            <person name="Lee T.H."/>
            <person name="Li J."/>
            <person name="Lin L."/>
            <person name="Liu T."/>
            <person name="Marler B.S."/>
            <person name="Page J.T."/>
            <person name="Roberts A.W."/>
            <person name="Romanel E."/>
            <person name="Sanders W.S."/>
            <person name="Szadkowski E."/>
            <person name="Tan X."/>
            <person name="Tang H."/>
            <person name="Xu C."/>
            <person name="Wang J."/>
            <person name="Wang Z."/>
            <person name="Zhang D."/>
            <person name="Zhang L."/>
            <person name="Ashrafi H."/>
            <person name="Bedon F."/>
            <person name="Bowers J.E."/>
            <person name="Brubaker C.L."/>
            <person name="Chee P.W."/>
            <person name="Das S."/>
            <person name="Gingle A.R."/>
            <person name="Haigler C.H."/>
            <person name="Harker D."/>
            <person name="Hoffmann L.V."/>
            <person name="Hovav R."/>
            <person name="Jones D.C."/>
            <person name="Lemke C."/>
            <person name="Mansoor S."/>
            <person name="ur Rahman M."/>
            <person name="Rainville L.N."/>
            <person name="Rambani A."/>
            <person name="Reddy U.K."/>
            <person name="Rong J.K."/>
            <person name="Saranga Y."/>
            <person name="Scheffler B.E."/>
            <person name="Scheffler J.A."/>
            <person name="Stelly D.M."/>
            <person name="Triplett B.A."/>
            <person name="Van Deynze A."/>
            <person name="Vaslin M.F."/>
            <person name="Waghmare V.N."/>
            <person name="Walford S.A."/>
            <person name="Wright R.J."/>
            <person name="Zaki E.A."/>
            <person name="Zhang T."/>
            <person name="Dennis E.S."/>
            <person name="Mayer K.F."/>
            <person name="Peterson D.G."/>
            <person name="Rokhsar D.S."/>
            <person name="Wang X."/>
            <person name="Schmutz J."/>
        </authorList>
    </citation>
    <scope>NUCLEOTIDE SEQUENCE [LARGE SCALE GENOMIC DNA]</scope>
</reference>